<dbReference type="EMBL" id="GL883167">
    <property type="protein sequence ID" value="EGF98877.1"/>
    <property type="molecule type" value="Genomic_DNA"/>
</dbReference>
<evidence type="ECO:0000313" key="3">
    <source>
        <dbReference type="Proteomes" id="UP000001072"/>
    </source>
</evidence>
<dbReference type="AlphaFoldDB" id="F4S8W4"/>
<dbReference type="HOGENOM" id="CLU_087040_0_0_1"/>
<dbReference type="VEuPathDB" id="FungiDB:MELLADRAFT_68960"/>
<evidence type="ECO:0000313" key="2">
    <source>
        <dbReference type="EMBL" id="EGF98877.1"/>
    </source>
</evidence>
<dbReference type="RefSeq" id="XP_007417821.1">
    <property type="nucleotide sequence ID" value="XM_007417759.1"/>
</dbReference>
<organism evidence="3">
    <name type="scientific">Melampsora larici-populina (strain 98AG31 / pathotype 3-4-7)</name>
    <name type="common">Poplar leaf rust fungus</name>
    <dbReference type="NCBI Taxonomy" id="747676"/>
    <lineage>
        <taxon>Eukaryota</taxon>
        <taxon>Fungi</taxon>
        <taxon>Dikarya</taxon>
        <taxon>Basidiomycota</taxon>
        <taxon>Pucciniomycotina</taxon>
        <taxon>Pucciniomycetes</taxon>
        <taxon>Pucciniales</taxon>
        <taxon>Melampsoraceae</taxon>
        <taxon>Melampsora</taxon>
    </lineage>
</organism>
<dbReference type="Proteomes" id="UP000001072">
    <property type="component" value="Unassembled WGS sequence"/>
</dbReference>
<gene>
    <name evidence="2" type="ORF">MELLADRAFT_68960</name>
</gene>
<feature type="compositionally biased region" description="Low complexity" evidence="1">
    <location>
        <begin position="10"/>
        <end position="25"/>
    </location>
</feature>
<evidence type="ECO:0000256" key="1">
    <source>
        <dbReference type="SAM" id="MobiDB-lite"/>
    </source>
</evidence>
<dbReference type="GeneID" id="18931141"/>
<keyword evidence="3" id="KW-1185">Reference proteome</keyword>
<proteinExistence type="predicted"/>
<name>F4S8W4_MELLP</name>
<accession>F4S8W4</accession>
<protein>
    <submittedName>
        <fullName evidence="2">Uncharacterized protein</fullName>
    </submittedName>
</protein>
<dbReference type="InParanoid" id="F4S8W4"/>
<dbReference type="KEGG" id="mlr:MELLADRAFT_68960"/>
<sequence>MDTPPLEPPQSASVQSDTPSSDSSQLALRPASEEEPSQLTHLEMAPSNSNSPGLSQIVIPDSEAEHENHIAHITNTIFAKRMSPQEFIIVVSPSGKTLVTQDPQPTQSILVNRSLNMVNYLQSQNLTVYEFILSILDCCNQSLTPNQCSFCGTGTYSCMVICGVFIGLCNLIYPTGNEEHIWREIIQPKMWHMNEYMILMEVLPKDSNE</sequence>
<feature type="region of interest" description="Disordered" evidence="1">
    <location>
        <begin position="1"/>
        <end position="56"/>
    </location>
</feature>
<reference evidence="3" key="1">
    <citation type="journal article" date="2011" name="Proc. Natl. Acad. Sci. U.S.A.">
        <title>Obligate biotrophy features unraveled by the genomic analysis of rust fungi.</title>
        <authorList>
            <person name="Duplessis S."/>
            <person name="Cuomo C.A."/>
            <person name="Lin Y.-C."/>
            <person name="Aerts A."/>
            <person name="Tisserant E."/>
            <person name="Veneault-Fourrey C."/>
            <person name="Joly D.L."/>
            <person name="Hacquard S."/>
            <person name="Amselem J."/>
            <person name="Cantarel B.L."/>
            <person name="Chiu R."/>
            <person name="Coutinho P.M."/>
            <person name="Feau N."/>
            <person name="Field M."/>
            <person name="Frey P."/>
            <person name="Gelhaye E."/>
            <person name="Goldberg J."/>
            <person name="Grabherr M.G."/>
            <person name="Kodira C.D."/>
            <person name="Kohler A."/>
            <person name="Kuees U."/>
            <person name="Lindquist E.A."/>
            <person name="Lucas S.M."/>
            <person name="Mago R."/>
            <person name="Mauceli E."/>
            <person name="Morin E."/>
            <person name="Murat C."/>
            <person name="Pangilinan J.L."/>
            <person name="Park R."/>
            <person name="Pearson M."/>
            <person name="Quesneville H."/>
            <person name="Rouhier N."/>
            <person name="Sakthikumar S."/>
            <person name="Salamov A.A."/>
            <person name="Schmutz J."/>
            <person name="Selles B."/>
            <person name="Shapiro H."/>
            <person name="Tanguay P."/>
            <person name="Tuskan G.A."/>
            <person name="Henrissat B."/>
            <person name="Van de Peer Y."/>
            <person name="Rouze P."/>
            <person name="Ellis J.G."/>
            <person name="Dodds P.N."/>
            <person name="Schein J.E."/>
            <person name="Zhong S."/>
            <person name="Hamelin R.C."/>
            <person name="Grigoriev I.V."/>
            <person name="Szabo L.J."/>
            <person name="Martin F."/>
        </authorList>
    </citation>
    <scope>NUCLEOTIDE SEQUENCE [LARGE SCALE GENOMIC DNA]</scope>
    <source>
        <strain evidence="3">98AG31 / pathotype 3-4-7</strain>
    </source>
</reference>